<dbReference type="SMART" id="SM00331">
    <property type="entry name" value="PP2C_SIG"/>
    <property type="match status" value="1"/>
</dbReference>
<dbReference type="InterPro" id="IPR001932">
    <property type="entry name" value="PPM-type_phosphatase-like_dom"/>
</dbReference>
<dbReference type="Gene3D" id="3.30.565.10">
    <property type="entry name" value="Histidine kinase-like ATPase, C-terminal domain"/>
    <property type="match status" value="1"/>
</dbReference>
<dbReference type="SUPFAM" id="SSF55874">
    <property type="entry name" value="ATPase domain of HSP90 chaperone/DNA topoisomerase II/histidine kinase"/>
    <property type="match status" value="1"/>
</dbReference>
<dbReference type="SUPFAM" id="SSF81606">
    <property type="entry name" value="PP2C-like"/>
    <property type="match status" value="1"/>
</dbReference>
<dbReference type="InterPro" id="IPR036457">
    <property type="entry name" value="PPM-type-like_dom_sf"/>
</dbReference>
<dbReference type="Pfam" id="PF13581">
    <property type="entry name" value="HATPase_c_2"/>
    <property type="match status" value="1"/>
</dbReference>
<reference evidence="2 3" key="1">
    <citation type="submission" date="2016-10" db="EMBL/GenBank/DDBJ databases">
        <authorList>
            <person name="de Groot N.N."/>
        </authorList>
    </citation>
    <scope>NUCLEOTIDE SEQUENCE [LARGE SCALE GENOMIC DNA]</scope>
    <source>
        <strain evidence="2 3">DSM 19547</strain>
    </source>
</reference>
<dbReference type="PANTHER" id="PTHR35801:SF1">
    <property type="entry name" value="PHOSPHOSERINE PHOSPHATASE RSBX"/>
    <property type="match status" value="1"/>
</dbReference>
<dbReference type="CDD" id="cd16934">
    <property type="entry name" value="HATPase_RsbT-like"/>
    <property type="match status" value="1"/>
</dbReference>
<evidence type="ECO:0000313" key="3">
    <source>
        <dbReference type="Proteomes" id="UP000199356"/>
    </source>
</evidence>
<dbReference type="Pfam" id="PF07228">
    <property type="entry name" value="SpoIIE"/>
    <property type="match status" value="1"/>
</dbReference>
<proteinExistence type="predicted"/>
<feature type="domain" description="PPM-type phosphatase" evidence="1">
    <location>
        <begin position="135"/>
        <end position="328"/>
    </location>
</feature>
<dbReference type="AlphaFoldDB" id="A0A1I5M5Z2"/>
<dbReference type="Gene3D" id="3.60.40.10">
    <property type="entry name" value="PPM-type phosphatase domain"/>
    <property type="match status" value="1"/>
</dbReference>
<dbReference type="PANTHER" id="PTHR35801">
    <property type="entry name" value="PHOSPHOSERINE PHOSPHATASE RSBX"/>
    <property type="match status" value="1"/>
</dbReference>
<keyword evidence="2" id="KW-0418">Kinase</keyword>
<keyword evidence="3" id="KW-1185">Reference proteome</keyword>
<keyword evidence="2" id="KW-0808">Transferase</keyword>
<gene>
    <name evidence="2" type="ORF">SAMN04488047_102105</name>
</gene>
<evidence type="ECO:0000313" key="2">
    <source>
        <dbReference type="EMBL" id="SFP04747.1"/>
    </source>
</evidence>
<evidence type="ECO:0000259" key="1">
    <source>
        <dbReference type="SMART" id="SM00331"/>
    </source>
</evidence>
<organism evidence="2 3">
    <name type="scientific">Tranquillimonas alkanivorans</name>
    <dbReference type="NCBI Taxonomy" id="441119"/>
    <lineage>
        <taxon>Bacteria</taxon>
        <taxon>Pseudomonadati</taxon>
        <taxon>Pseudomonadota</taxon>
        <taxon>Alphaproteobacteria</taxon>
        <taxon>Rhodobacterales</taxon>
        <taxon>Roseobacteraceae</taxon>
        <taxon>Tranquillimonas</taxon>
    </lineage>
</organism>
<accession>A0A1I5M5Z2</accession>
<dbReference type="RefSeq" id="WP_093418098.1">
    <property type="nucleotide sequence ID" value="NZ_FOXA01000002.1"/>
</dbReference>
<dbReference type="InterPro" id="IPR003594">
    <property type="entry name" value="HATPase_dom"/>
</dbReference>
<dbReference type="Proteomes" id="UP000199356">
    <property type="component" value="Unassembled WGS sequence"/>
</dbReference>
<sequence length="334" mass="34686">MKHVIEISEPSGVAECRRQARALAERLELDETRVEKAAIVASEAATNLLKHAGGGRVLLQGVPADAGWWLSLAVVDTGSGIPDTEDALRDGVSTAGSAGTGLGAMQRLADRFAIHSIPGQGTVIVCEFGTGARQLAGVELGAFLSNHPGEFACGDAWTARNRDGALELLVIDGLGHGRRAEAAAREALEAFEDISTPEPGDALARISSRLAGTRGSVAGLARVEAADGRLTYAGIGNISALVAGQNGQITRLISREGRVGGQSRRANDENRALVPGDLLILHSDGISTVREDGPMRSLMRQSPAVVAATLMRDLNRGRDDACVAVAQVTGAARP</sequence>
<dbReference type="InterPro" id="IPR036890">
    <property type="entry name" value="HATPase_C_sf"/>
</dbReference>
<dbReference type="EMBL" id="FOXA01000002">
    <property type="protein sequence ID" value="SFP04747.1"/>
    <property type="molecule type" value="Genomic_DNA"/>
</dbReference>
<dbReference type="OrthoDB" id="479131at2"/>
<dbReference type="GO" id="GO:0016301">
    <property type="term" value="F:kinase activity"/>
    <property type="evidence" value="ECO:0007669"/>
    <property type="project" value="UniProtKB-KW"/>
</dbReference>
<name>A0A1I5M5Z2_9RHOB</name>
<protein>
    <submittedName>
        <fullName evidence="2">Anti-sigma regulatory factor (Ser/Thr protein kinase)</fullName>
    </submittedName>
</protein>
<dbReference type="InterPro" id="IPR039248">
    <property type="entry name" value="Ptase_RsbX"/>
</dbReference>
<dbReference type="STRING" id="441119.SAMN04488047_102105"/>